<feature type="domain" description="SecDF P1 head subdomain" evidence="2">
    <location>
        <begin position="49"/>
        <end position="134"/>
    </location>
</feature>
<dbReference type="EMBL" id="JARGYC010000002">
    <property type="protein sequence ID" value="MDF0599331.1"/>
    <property type="molecule type" value="Genomic_DNA"/>
</dbReference>
<dbReference type="Gene3D" id="3.30.1360.200">
    <property type="match status" value="1"/>
</dbReference>
<dbReference type="AlphaFoldDB" id="A0AAE3NN53"/>
<evidence type="ECO:0000313" key="3">
    <source>
        <dbReference type="EMBL" id="MDF0599331.1"/>
    </source>
</evidence>
<evidence type="ECO:0000313" key="4">
    <source>
        <dbReference type="Proteomes" id="UP001220964"/>
    </source>
</evidence>
<organism evidence="3 4">
    <name type="scientific">Psychromarinibacter sediminicola</name>
    <dbReference type="NCBI Taxonomy" id="3033385"/>
    <lineage>
        <taxon>Bacteria</taxon>
        <taxon>Pseudomonadati</taxon>
        <taxon>Pseudomonadota</taxon>
        <taxon>Alphaproteobacteria</taxon>
        <taxon>Rhodobacterales</taxon>
        <taxon>Paracoccaceae</taxon>
        <taxon>Psychromarinibacter</taxon>
    </lineage>
</organism>
<gene>
    <name evidence="3" type="ORF">P1J78_01170</name>
</gene>
<evidence type="ECO:0000256" key="1">
    <source>
        <dbReference type="SAM" id="MobiDB-lite"/>
    </source>
</evidence>
<dbReference type="Proteomes" id="UP001220964">
    <property type="component" value="Unassembled WGS sequence"/>
</dbReference>
<accession>A0AAE3NN53</accession>
<dbReference type="InterPro" id="IPR054384">
    <property type="entry name" value="SecDF_P1_head"/>
</dbReference>
<proteinExistence type="predicted"/>
<reference evidence="3" key="1">
    <citation type="submission" date="2023-03" db="EMBL/GenBank/DDBJ databases">
        <title>Multiphase analysis and comparison of six strains from genera Psychromarinibacter, Lutimaribacter, and Maritimibacter, including a novel species: Psychromarinibacter sediminicola sp. nov.</title>
        <authorList>
            <person name="Wang Y.-H."/>
            <person name="Ye M.-Q."/>
            <person name="Du Z.-J."/>
        </authorList>
    </citation>
    <scope>NUCLEOTIDE SEQUENCE</scope>
    <source>
        <strain evidence="3">C21-152</strain>
    </source>
</reference>
<protein>
    <recommendedName>
        <fullName evidence="2">SecDF P1 head subdomain domain-containing protein</fullName>
    </recommendedName>
</protein>
<evidence type="ECO:0000259" key="2">
    <source>
        <dbReference type="Pfam" id="PF22599"/>
    </source>
</evidence>
<keyword evidence="4" id="KW-1185">Reference proteome</keyword>
<comment type="caution">
    <text evidence="3">The sequence shown here is derived from an EMBL/GenBank/DDBJ whole genome shotgun (WGS) entry which is preliminary data.</text>
</comment>
<name>A0AAE3NN53_9RHOB</name>
<dbReference type="Pfam" id="PF22599">
    <property type="entry name" value="SecDF_P1_head"/>
    <property type="match status" value="1"/>
</dbReference>
<dbReference type="RefSeq" id="WP_275565475.1">
    <property type="nucleotide sequence ID" value="NZ_JARGYC010000002.1"/>
</dbReference>
<sequence>MEPDGIGALLGAIMAATGTVFEPGEAVDINDSAPEDFRPLTMEVAGESIAVHPADLRELMWTYDPAGTPALAISFDGRVAQWLGGATHANVGRSLALSVCGEVLSEPVIREAILGGAVQITGDLGPEDANALLHVVAGQVDCAGRPIPAERPGGGKRSGGSRD</sequence>
<feature type="region of interest" description="Disordered" evidence="1">
    <location>
        <begin position="144"/>
        <end position="163"/>
    </location>
</feature>